<proteinExistence type="inferred from homology"/>
<evidence type="ECO:0000259" key="6">
    <source>
        <dbReference type="PROSITE" id="PS50072"/>
    </source>
</evidence>
<organism evidence="7 8">
    <name type="scientific">Sulfitobacter sediminilitoris</name>
    <dbReference type="NCBI Taxonomy" id="2698830"/>
    <lineage>
        <taxon>Bacteria</taxon>
        <taxon>Pseudomonadati</taxon>
        <taxon>Pseudomonadota</taxon>
        <taxon>Alphaproteobacteria</taxon>
        <taxon>Rhodobacterales</taxon>
        <taxon>Roseobacteraceae</taxon>
        <taxon>Sulfitobacter</taxon>
    </lineage>
</organism>
<dbReference type="EC" id="5.2.1.8" evidence="5"/>
<keyword evidence="8" id="KW-1185">Reference proteome</keyword>
<feature type="chain" id="PRO_5027150138" description="Peptidyl-prolyl cis-trans isomerase" evidence="5">
    <location>
        <begin position="22"/>
        <end position="185"/>
    </location>
</feature>
<gene>
    <name evidence="7" type="ORF">GV827_06325</name>
</gene>
<dbReference type="InterPro" id="IPR024936">
    <property type="entry name" value="Cyclophilin-type_PPIase"/>
</dbReference>
<evidence type="ECO:0000256" key="3">
    <source>
        <dbReference type="ARBA" id="ARBA00023110"/>
    </source>
</evidence>
<reference evidence="7 8" key="1">
    <citation type="submission" date="2020-01" db="EMBL/GenBank/DDBJ databases">
        <title>Sulfitobacter sediminilitoris sp. nov., isolated from a tidal flat.</title>
        <authorList>
            <person name="Park S."/>
            <person name="Yoon J.-H."/>
        </authorList>
    </citation>
    <scope>NUCLEOTIDE SEQUENCE [LARGE SCALE GENOMIC DNA]</scope>
    <source>
        <strain evidence="7 8">JBTF-M27</strain>
    </source>
</reference>
<dbReference type="Gene3D" id="2.40.100.10">
    <property type="entry name" value="Cyclophilin-like"/>
    <property type="match status" value="1"/>
</dbReference>
<dbReference type="AlphaFoldDB" id="A0A6P0CCA7"/>
<evidence type="ECO:0000256" key="2">
    <source>
        <dbReference type="ARBA" id="ARBA00007365"/>
    </source>
</evidence>
<dbReference type="EMBL" id="JAABNT010000003">
    <property type="protein sequence ID" value="NEK22014.1"/>
    <property type="molecule type" value="Genomic_DNA"/>
</dbReference>
<accession>A0A6P0CCA7</accession>
<dbReference type="PANTHER" id="PTHR45625">
    <property type="entry name" value="PEPTIDYL-PROLYL CIS-TRANS ISOMERASE-RELATED"/>
    <property type="match status" value="1"/>
</dbReference>
<dbReference type="GO" id="GO:0006457">
    <property type="term" value="P:protein folding"/>
    <property type="evidence" value="ECO:0007669"/>
    <property type="project" value="InterPro"/>
</dbReference>
<dbReference type="InterPro" id="IPR020892">
    <property type="entry name" value="Cyclophilin-type_PPIase_CS"/>
</dbReference>
<keyword evidence="3 5" id="KW-0697">Rotamase</keyword>
<evidence type="ECO:0000256" key="1">
    <source>
        <dbReference type="ARBA" id="ARBA00002388"/>
    </source>
</evidence>
<dbReference type="GO" id="GO:0003755">
    <property type="term" value="F:peptidyl-prolyl cis-trans isomerase activity"/>
    <property type="evidence" value="ECO:0007669"/>
    <property type="project" value="UniProtKB-UniRule"/>
</dbReference>
<keyword evidence="4 5" id="KW-0413">Isomerase</keyword>
<dbReference type="SUPFAM" id="SSF50891">
    <property type="entry name" value="Cyclophilin-like"/>
    <property type="match status" value="1"/>
</dbReference>
<dbReference type="InterPro" id="IPR044666">
    <property type="entry name" value="Cyclophilin_A-like"/>
</dbReference>
<dbReference type="PROSITE" id="PS00170">
    <property type="entry name" value="CSA_PPIASE_1"/>
    <property type="match status" value="1"/>
</dbReference>
<dbReference type="InterPro" id="IPR029000">
    <property type="entry name" value="Cyclophilin-like_dom_sf"/>
</dbReference>
<evidence type="ECO:0000313" key="8">
    <source>
        <dbReference type="Proteomes" id="UP000468591"/>
    </source>
</evidence>
<dbReference type="CDD" id="cd00317">
    <property type="entry name" value="cyclophilin"/>
    <property type="match status" value="1"/>
</dbReference>
<keyword evidence="5" id="KW-0732">Signal</keyword>
<comment type="similarity">
    <text evidence="2 5">Belongs to the cyclophilin-type PPIase family.</text>
</comment>
<comment type="catalytic activity">
    <reaction evidence="5">
        <text>[protein]-peptidylproline (omega=180) = [protein]-peptidylproline (omega=0)</text>
        <dbReference type="Rhea" id="RHEA:16237"/>
        <dbReference type="Rhea" id="RHEA-COMP:10747"/>
        <dbReference type="Rhea" id="RHEA-COMP:10748"/>
        <dbReference type="ChEBI" id="CHEBI:83833"/>
        <dbReference type="ChEBI" id="CHEBI:83834"/>
        <dbReference type="EC" id="5.2.1.8"/>
    </reaction>
</comment>
<evidence type="ECO:0000256" key="5">
    <source>
        <dbReference type="RuleBase" id="RU363019"/>
    </source>
</evidence>
<evidence type="ECO:0000313" key="7">
    <source>
        <dbReference type="EMBL" id="NEK22014.1"/>
    </source>
</evidence>
<name>A0A6P0CCA7_9RHOB</name>
<dbReference type="PROSITE" id="PS50072">
    <property type="entry name" value="CSA_PPIASE_2"/>
    <property type="match status" value="1"/>
</dbReference>
<feature type="domain" description="PPIase cyclophilin-type" evidence="6">
    <location>
        <begin position="23"/>
        <end position="185"/>
    </location>
</feature>
<dbReference type="InterPro" id="IPR002130">
    <property type="entry name" value="Cyclophilin-type_PPIase_dom"/>
</dbReference>
<dbReference type="RefSeq" id="WP_164352947.1">
    <property type="nucleotide sequence ID" value="NZ_JAABNT010000003.1"/>
</dbReference>
<comment type="caution">
    <text evidence="7">The sequence shown here is derived from an EMBL/GenBank/DDBJ whole genome shotgun (WGS) entry which is preliminary data.</text>
</comment>
<dbReference type="PRINTS" id="PR00153">
    <property type="entry name" value="CSAPPISMRASE"/>
</dbReference>
<dbReference type="Proteomes" id="UP000468591">
    <property type="component" value="Unassembled WGS sequence"/>
</dbReference>
<protein>
    <recommendedName>
        <fullName evidence="5">Peptidyl-prolyl cis-trans isomerase</fullName>
        <shortName evidence="5">PPIase</shortName>
        <ecNumber evidence="5">5.2.1.8</ecNumber>
    </recommendedName>
</protein>
<sequence length="185" mass="19358">MRKAFIAGGLFAVLVGSSAAASGLEIEVAGEANGTVKIDLFEDVAPQHVERITTLAEQGAYDGVVFHRVIEGFMAQTGDVEFGKEGADMRRAGMGGSNLPDVPAEFSDIPFDKGVVGMARSQNPDSANSQFFIMFDAGYFLNGQYTVVGKVTEGQEVVDSIKLGTGGNGAVVGQPDVMKSVTVTE</sequence>
<dbReference type="PANTHER" id="PTHR45625:SF4">
    <property type="entry name" value="PEPTIDYLPROLYL ISOMERASE DOMAIN AND WD REPEAT-CONTAINING PROTEIN 1"/>
    <property type="match status" value="1"/>
</dbReference>
<dbReference type="PIRSF" id="PIRSF001467">
    <property type="entry name" value="Peptidylpro_ismrse"/>
    <property type="match status" value="1"/>
</dbReference>
<dbReference type="Pfam" id="PF00160">
    <property type="entry name" value="Pro_isomerase"/>
    <property type="match status" value="1"/>
</dbReference>
<evidence type="ECO:0000256" key="4">
    <source>
        <dbReference type="ARBA" id="ARBA00023235"/>
    </source>
</evidence>
<comment type="function">
    <text evidence="1 5">PPIases accelerate the folding of proteins. It catalyzes the cis-trans isomerization of proline imidic peptide bonds in oligopeptides.</text>
</comment>
<feature type="signal peptide" evidence="5">
    <location>
        <begin position="1"/>
        <end position="21"/>
    </location>
</feature>